<dbReference type="Pfam" id="PF18718">
    <property type="entry name" value="CxC5"/>
    <property type="match status" value="1"/>
</dbReference>
<dbReference type="AlphaFoldDB" id="A0AAD6ZNM5"/>
<reference evidence="2" key="1">
    <citation type="submission" date="2023-03" db="EMBL/GenBank/DDBJ databases">
        <title>Massive genome expansion in bonnet fungi (Mycena s.s.) driven by repeated elements and novel gene families across ecological guilds.</title>
        <authorList>
            <consortium name="Lawrence Berkeley National Laboratory"/>
            <person name="Harder C.B."/>
            <person name="Miyauchi S."/>
            <person name="Viragh M."/>
            <person name="Kuo A."/>
            <person name="Thoen E."/>
            <person name="Andreopoulos B."/>
            <person name="Lu D."/>
            <person name="Skrede I."/>
            <person name="Drula E."/>
            <person name="Henrissat B."/>
            <person name="Morin E."/>
            <person name="Kohler A."/>
            <person name="Barry K."/>
            <person name="LaButti K."/>
            <person name="Morin E."/>
            <person name="Salamov A."/>
            <person name="Lipzen A."/>
            <person name="Mereny Z."/>
            <person name="Hegedus B."/>
            <person name="Baldrian P."/>
            <person name="Stursova M."/>
            <person name="Weitz H."/>
            <person name="Taylor A."/>
            <person name="Grigoriev I.V."/>
            <person name="Nagy L.G."/>
            <person name="Martin F."/>
            <person name="Kauserud H."/>
        </authorList>
    </citation>
    <scope>NUCLEOTIDE SEQUENCE</scope>
    <source>
        <strain evidence="2">CBHHK002</strain>
    </source>
</reference>
<dbReference type="EMBL" id="JARIHO010000036">
    <property type="protein sequence ID" value="KAJ7330969.1"/>
    <property type="molecule type" value="Genomic_DNA"/>
</dbReference>
<dbReference type="InterPro" id="IPR041539">
    <property type="entry name" value="CxC5"/>
</dbReference>
<accession>A0AAD6ZNM5</accession>
<dbReference type="EMBL" id="JARIHO010000036">
    <property type="protein sequence ID" value="KAJ7330970.1"/>
    <property type="molecule type" value="Genomic_DNA"/>
</dbReference>
<proteinExistence type="predicted"/>
<evidence type="ECO:0000313" key="2">
    <source>
        <dbReference type="EMBL" id="KAJ7330969.1"/>
    </source>
</evidence>
<evidence type="ECO:0000259" key="1">
    <source>
        <dbReference type="Pfam" id="PF18718"/>
    </source>
</evidence>
<comment type="caution">
    <text evidence="2">The sequence shown here is derived from an EMBL/GenBank/DDBJ whole genome shotgun (WGS) entry which is preliminary data.</text>
</comment>
<evidence type="ECO:0000313" key="4">
    <source>
        <dbReference type="Proteomes" id="UP001218218"/>
    </source>
</evidence>
<feature type="domain" description="CxC5 like cysteine cluster associated with KDZ" evidence="1">
    <location>
        <begin position="118"/>
        <end position="246"/>
    </location>
</feature>
<sequence>MDFLRICDALRLYPEVADTFAHADVVQYIELIALLKPTPALAYLQPSHQPSRPPPTLPANVHEFLKACFGVADETAKLAWAIFGDLAWAFEPSSDDLKAYRIKHVKLLLQYGLDNQIGVYSLSPPTRVCLDPGCCRPLHSDPAVLRARELGEPKNHRITIFTLELGAMPGYSTSLYCRNCHTRYYPNYYVHESATMRTYYLHPGVPEFIQSAEHFYTGTDICELFSNMMVTAWTSATNCARIYNTSISKEALQPYLPSNWLSFEMDVEDVLNSFFLNALLLDHLERRHPLELRHDAPSSTERLCPALEARNIRMAGPGQEKGRSRMLRAVNQESR</sequence>
<organism evidence="2 4">
    <name type="scientific">Mycena albidolilacea</name>
    <dbReference type="NCBI Taxonomy" id="1033008"/>
    <lineage>
        <taxon>Eukaryota</taxon>
        <taxon>Fungi</taxon>
        <taxon>Dikarya</taxon>
        <taxon>Basidiomycota</taxon>
        <taxon>Agaricomycotina</taxon>
        <taxon>Agaricomycetes</taxon>
        <taxon>Agaricomycetidae</taxon>
        <taxon>Agaricales</taxon>
        <taxon>Marasmiineae</taxon>
        <taxon>Mycenaceae</taxon>
        <taxon>Mycena</taxon>
    </lineage>
</organism>
<evidence type="ECO:0000313" key="3">
    <source>
        <dbReference type="EMBL" id="KAJ7330970.1"/>
    </source>
</evidence>
<dbReference type="Proteomes" id="UP001218218">
    <property type="component" value="Unassembled WGS sequence"/>
</dbReference>
<name>A0AAD6ZNM5_9AGAR</name>
<gene>
    <name evidence="2" type="ORF">DFH08DRAFT_786011</name>
    <name evidence="3" type="ORF">DFH08DRAFT_786015</name>
</gene>
<protein>
    <recommendedName>
        <fullName evidence="1">CxC5 like cysteine cluster associated with KDZ domain-containing protein</fullName>
    </recommendedName>
</protein>
<keyword evidence="4" id="KW-1185">Reference proteome</keyword>